<comment type="caution">
    <text evidence="1">The sequence shown here is derived from an EMBL/GenBank/DDBJ whole genome shotgun (WGS) entry which is preliminary data.</text>
</comment>
<dbReference type="Proteomes" id="UP001589683">
    <property type="component" value="Unassembled WGS sequence"/>
</dbReference>
<accession>A0ABV5JDE7</accession>
<name>A0ABV5JDE7_9RHOB</name>
<dbReference type="EMBL" id="JBHMEA010000007">
    <property type="protein sequence ID" value="MFB9230783.1"/>
    <property type="molecule type" value="Genomic_DNA"/>
</dbReference>
<evidence type="ECO:0008006" key="3">
    <source>
        <dbReference type="Google" id="ProtNLM"/>
    </source>
</evidence>
<organism evidence="1 2">
    <name type="scientific">Pseudohalocynthiibacter aestuariivivens</name>
    <dbReference type="NCBI Taxonomy" id="1591409"/>
    <lineage>
        <taxon>Bacteria</taxon>
        <taxon>Pseudomonadati</taxon>
        <taxon>Pseudomonadota</taxon>
        <taxon>Alphaproteobacteria</taxon>
        <taxon>Rhodobacterales</taxon>
        <taxon>Paracoccaceae</taxon>
        <taxon>Pseudohalocynthiibacter</taxon>
    </lineage>
</organism>
<gene>
    <name evidence="1" type="ORF">ACFFUT_03145</name>
</gene>
<evidence type="ECO:0000313" key="1">
    <source>
        <dbReference type="EMBL" id="MFB9230783.1"/>
    </source>
</evidence>
<dbReference type="RefSeq" id="WP_213887336.1">
    <property type="nucleotide sequence ID" value="NZ_JAGFNU010000001.1"/>
</dbReference>
<proteinExistence type="predicted"/>
<reference evidence="1 2" key="1">
    <citation type="submission" date="2024-09" db="EMBL/GenBank/DDBJ databases">
        <authorList>
            <person name="Sun Q."/>
            <person name="Mori K."/>
        </authorList>
    </citation>
    <scope>NUCLEOTIDE SEQUENCE [LARGE SCALE GENOMIC DNA]</scope>
    <source>
        <strain evidence="1 2">CECT 8726</strain>
    </source>
</reference>
<keyword evidence="2" id="KW-1185">Reference proteome</keyword>
<protein>
    <recommendedName>
        <fullName evidence="3">GIY-YIG nuclease family protein</fullName>
    </recommendedName>
</protein>
<sequence>MDKKALVHLDEISLSWEELKELPNDHLAAIAVLSYAVSETNALSRIYLCQSHEYLGEKAIDSASNVHRFMIIRSWSSRLFEIEQFLRFGGKKPETSDELLKELADAALERLKEISVGEGFEVARDIRNEATNHYSFKAAKKNLSSVHNSADCKMYLHRQNGNCFYPFGEEVMFHARLNRRWKQISTKQERDRLFGQWLDWNIAANRWLAETHANFTNSLVFKPLDRNEARKRVYWVPIEFVGNYSERLTPIFFESPESK</sequence>
<evidence type="ECO:0000313" key="2">
    <source>
        <dbReference type="Proteomes" id="UP001589683"/>
    </source>
</evidence>